<protein>
    <recommendedName>
        <fullName evidence="8">Exportin-4</fullName>
    </recommendedName>
</protein>
<dbReference type="EnsemblMetazoa" id="CLYHEMT008064.1">
    <property type="protein sequence ID" value="CLYHEMP008064.1"/>
    <property type="gene ID" value="CLYHEMG008064"/>
</dbReference>
<evidence type="ECO:0000256" key="7">
    <source>
        <dbReference type="ARBA" id="ARBA00023242"/>
    </source>
</evidence>
<keyword evidence="5" id="KW-0963">Cytoplasm</keyword>
<keyword evidence="6" id="KW-0653">Protein transport</keyword>
<name>A0A7M5V5V5_9CNID</name>
<organism evidence="10 11">
    <name type="scientific">Clytia hemisphaerica</name>
    <dbReference type="NCBI Taxonomy" id="252671"/>
    <lineage>
        <taxon>Eukaryota</taxon>
        <taxon>Metazoa</taxon>
        <taxon>Cnidaria</taxon>
        <taxon>Hydrozoa</taxon>
        <taxon>Hydroidolina</taxon>
        <taxon>Leptothecata</taxon>
        <taxon>Obeliida</taxon>
        <taxon>Clytiidae</taxon>
        <taxon>Clytia</taxon>
    </lineage>
</organism>
<feature type="domain" description="Exportin-1 C-terminal" evidence="9">
    <location>
        <begin position="939"/>
        <end position="1133"/>
    </location>
</feature>
<dbReference type="GO" id="GO:0005049">
    <property type="term" value="F:nuclear export signal receptor activity"/>
    <property type="evidence" value="ECO:0007669"/>
    <property type="project" value="InterPro"/>
</dbReference>
<dbReference type="InterPro" id="IPR044189">
    <property type="entry name" value="XPO4/7-like"/>
</dbReference>
<evidence type="ECO:0000313" key="10">
    <source>
        <dbReference type="EnsemblMetazoa" id="CLYHEMP008064.1"/>
    </source>
</evidence>
<comment type="subcellular location">
    <subcellularLocation>
        <location evidence="2">Cytoplasm</location>
    </subcellularLocation>
    <subcellularLocation>
        <location evidence="1">Nucleus</location>
    </subcellularLocation>
</comment>
<evidence type="ECO:0000256" key="6">
    <source>
        <dbReference type="ARBA" id="ARBA00022927"/>
    </source>
</evidence>
<proteinExistence type="inferred from homology"/>
<dbReference type="GO" id="GO:0005737">
    <property type="term" value="C:cytoplasm"/>
    <property type="evidence" value="ECO:0007669"/>
    <property type="project" value="UniProtKB-SubCell"/>
</dbReference>
<evidence type="ECO:0000256" key="2">
    <source>
        <dbReference type="ARBA" id="ARBA00004496"/>
    </source>
</evidence>
<dbReference type="AlphaFoldDB" id="A0A7M5V5V5"/>
<dbReference type="Proteomes" id="UP000594262">
    <property type="component" value="Unplaced"/>
</dbReference>
<reference evidence="10" key="1">
    <citation type="submission" date="2021-01" db="UniProtKB">
        <authorList>
            <consortium name="EnsemblMetazoa"/>
        </authorList>
    </citation>
    <scope>IDENTIFICATION</scope>
</reference>
<accession>A0A7M5V5V5</accession>
<dbReference type="OrthoDB" id="5548448at2759"/>
<dbReference type="GO" id="GO:0006611">
    <property type="term" value="P:protein export from nucleus"/>
    <property type="evidence" value="ECO:0007669"/>
    <property type="project" value="TreeGrafter"/>
</dbReference>
<evidence type="ECO:0000256" key="8">
    <source>
        <dbReference type="ARBA" id="ARBA00040444"/>
    </source>
</evidence>
<keyword evidence="11" id="KW-1185">Reference proteome</keyword>
<evidence type="ECO:0000256" key="4">
    <source>
        <dbReference type="ARBA" id="ARBA00022448"/>
    </source>
</evidence>
<dbReference type="Pfam" id="PF08767">
    <property type="entry name" value="CRM1_C"/>
    <property type="match status" value="1"/>
</dbReference>
<dbReference type="SUPFAM" id="SSF48371">
    <property type="entry name" value="ARM repeat"/>
    <property type="match status" value="1"/>
</dbReference>
<evidence type="ECO:0000256" key="1">
    <source>
        <dbReference type="ARBA" id="ARBA00004123"/>
    </source>
</evidence>
<dbReference type="PANTHER" id="PTHR12596:SF1">
    <property type="entry name" value="EXPORTIN-4"/>
    <property type="match status" value="1"/>
</dbReference>
<dbReference type="Gene3D" id="1.25.10.10">
    <property type="entry name" value="Leucine-rich Repeat Variant"/>
    <property type="match status" value="2"/>
</dbReference>
<sequence>MANVVAEMEKAAAILMAHPGLVTSEERQHAEQLFLEFRKTKQPYEICQSILKSCTVEYVIFEAATTLKEAVIREWSLLEKSEVEQLCGFLLQTVTEKVEFPNFVREQILLAVAVIFKLGTLESPDARTNLINGLNELLTSGNKNMELICCSIMKALLTEYSTTSQSTNFGMSLDFHAKCKKTFEEKDLLNLFILTINALQKYTSAPISSLGREDIAILNRYLSLAEQIFLWEFMSGNPLLLLRFPHLNETASKLIFKPHKNWKEMMLNPNLIDMFFQLLQVTSSHNELSHHCFQCLIQLASVAGGVFGTDDMQLKYLSHYMNCLLNVVDKHEWSAHQASGLASIIFRLVDVFPMKIIRGISDDILNRLFEAMMFLTCMFLEKAATAPKDVLEDNEYAEGSNTLLDAWITVISHSDDFPPDMFKKHSKVVVEAYIKCHLGAPEGIRPPDAIDNEDLDHELSEKDRDFFSDELSNIGQFFRMNIRETVPLLKDKLNKRVDHLQEYLNYERMRKSNSTNGNNRIASDVLFEDLNWLLLIATFVLTVDTTGESAQVPNEIVDCSNDFLTSHQSCVASSVRYLTTIGKEGNVAEVDPCVGLFTSVLRVVEIQNEFLNSNLVASYSPEIASTVLWFLKRWTRGYLPGYSAQLKNAPVLSACFDVTKECGSLMLKVILETAELNLYCWTGEPDVTQDVSSLLLRIFHDKKRVGIALALPTVWTIVKKFSSFDQKIMSLSPKVQRNIIEALMQACMQVQDPKTKEEFQTQLLKPIMDNYLKVRQQDNFNRVSQNEEVKYTVIRTLECLRGIFPTCFASFSDTLFQYFQPLIEDTVALILIYESYTVIIVAILEMYVDMMEHVLCFLNSKNTTTLCRITIDMMKNYSKITKSIKKTDNDQEDEEQYNDLLLLIQLLSHILSKDFLDLGDTKENEDSVSPVDIVLYGLQIVIPLITQELLKYPKLSSEYFKLVTFVCEVYPEKLKVLPEELFKSFMASIQMAISDLNTEVAKCSLDALSSLAKYLHNECDRNDPINLPLHNALLHFLNMVFEHIVLGHFNMELIEPAAECFFLLICCHQEEYLKLANNLIAKQHVTNETFKQRLIDAFQLLTPVGLQLSPNRQSLRQFRKNLETFLQNVKGFLCFK</sequence>
<dbReference type="InterPro" id="IPR011989">
    <property type="entry name" value="ARM-like"/>
</dbReference>
<dbReference type="InterPro" id="IPR016024">
    <property type="entry name" value="ARM-type_fold"/>
</dbReference>
<keyword evidence="4" id="KW-0813">Transport</keyword>
<dbReference type="PANTHER" id="PTHR12596">
    <property type="entry name" value="EXPORTIN 4,7-RELATED"/>
    <property type="match status" value="1"/>
</dbReference>
<dbReference type="InterPro" id="IPR014877">
    <property type="entry name" value="XPO1_C_dom"/>
</dbReference>
<dbReference type="GeneID" id="136804697"/>
<evidence type="ECO:0000313" key="11">
    <source>
        <dbReference type="Proteomes" id="UP000594262"/>
    </source>
</evidence>
<evidence type="ECO:0000259" key="9">
    <source>
        <dbReference type="Pfam" id="PF08767"/>
    </source>
</evidence>
<keyword evidence="7" id="KW-0539">Nucleus</keyword>
<evidence type="ECO:0000256" key="5">
    <source>
        <dbReference type="ARBA" id="ARBA00022490"/>
    </source>
</evidence>
<dbReference type="GO" id="GO:0005643">
    <property type="term" value="C:nuclear pore"/>
    <property type="evidence" value="ECO:0007669"/>
    <property type="project" value="TreeGrafter"/>
</dbReference>
<comment type="similarity">
    <text evidence="3">Belongs to the exportin family.</text>
</comment>
<evidence type="ECO:0000256" key="3">
    <source>
        <dbReference type="ARBA" id="ARBA00009466"/>
    </source>
</evidence>
<dbReference type="RefSeq" id="XP_066917411.1">
    <property type="nucleotide sequence ID" value="XM_067061310.1"/>
</dbReference>